<evidence type="ECO:0000313" key="2">
    <source>
        <dbReference type="EMBL" id="PVH38615.1"/>
    </source>
</evidence>
<evidence type="ECO:0000256" key="1">
    <source>
        <dbReference type="SAM" id="MobiDB-lite"/>
    </source>
</evidence>
<reference evidence="2" key="1">
    <citation type="submission" date="2018-04" db="EMBL/GenBank/DDBJ databases">
        <title>WGS assembly of Panicum hallii.</title>
        <authorList>
            <person name="Lovell J."/>
            <person name="Jenkins J."/>
            <person name="Lowry D."/>
            <person name="Mamidi S."/>
            <person name="Sreedasyam A."/>
            <person name="Weng X."/>
            <person name="Barry K."/>
            <person name="Bonette J."/>
            <person name="Campitelli B."/>
            <person name="Daum C."/>
            <person name="Gordon S."/>
            <person name="Gould B."/>
            <person name="Lipzen A."/>
            <person name="Macqueen A."/>
            <person name="Palacio-Mejia J."/>
            <person name="Plott C."/>
            <person name="Shakirov E."/>
            <person name="Shu S."/>
            <person name="Yoshinaga Y."/>
            <person name="Zane M."/>
            <person name="Rokhsar D."/>
            <person name="Grimwood J."/>
            <person name="Schmutz J."/>
            <person name="Juenger T."/>
        </authorList>
    </citation>
    <scope>NUCLEOTIDE SEQUENCE [LARGE SCALE GENOMIC DNA]</scope>
    <source>
        <strain evidence="2">FIL2</strain>
    </source>
</reference>
<feature type="region of interest" description="Disordered" evidence="1">
    <location>
        <begin position="121"/>
        <end position="144"/>
    </location>
</feature>
<sequence length="144" mass="15413">MEVPDGEEEASGGSVLVPMDNAAARAEVVVRIDKEMLHCPLCTLSLKPPIFQYGIGHMAYGSATASPPPTSATPAMAAASFEDVRLPGFRRLQQGVRLPGLHRLQLDRKSTLSAVRSWPWSQTSPKHCLSSAMEPHDPLPSAAA</sequence>
<gene>
    <name evidence="2" type="ORF">PAHAL_5G302600</name>
</gene>
<name>A0A2T8ILR9_9POAL</name>
<dbReference type="EMBL" id="CM008050">
    <property type="protein sequence ID" value="PVH38615.1"/>
    <property type="molecule type" value="Genomic_DNA"/>
</dbReference>
<organism evidence="2">
    <name type="scientific">Panicum hallii</name>
    <dbReference type="NCBI Taxonomy" id="206008"/>
    <lineage>
        <taxon>Eukaryota</taxon>
        <taxon>Viridiplantae</taxon>
        <taxon>Streptophyta</taxon>
        <taxon>Embryophyta</taxon>
        <taxon>Tracheophyta</taxon>
        <taxon>Spermatophyta</taxon>
        <taxon>Magnoliopsida</taxon>
        <taxon>Liliopsida</taxon>
        <taxon>Poales</taxon>
        <taxon>Poaceae</taxon>
        <taxon>PACMAD clade</taxon>
        <taxon>Panicoideae</taxon>
        <taxon>Panicodae</taxon>
        <taxon>Paniceae</taxon>
        <taxon>Panicinae</taxon>
        <taxon>Panicum</taxon>
        <taxon>Panicum sect. Panicum</taxon>
    </lineage>
</organism>
<accession>A0A2T8ILR9</accession>
<dbReference type="Proteomes" id="UP000243499">
    <property type="component" value="Chromosome 5"/>
</dbReference>
<proteinExistence type="predicted"/>
<dbReference type="AlphaFoldDB" id="A0A2T8ILR9"/>
<protein>
    <submittedName>
        <fullName evidence="2">Uncharacterized protein</fullName>
    </submittedName>
</protein>
<dbReference type="Gramene" id="PVH38615">
    <property type="protein sequence ID" value="PVH38615"/>
    <property type="gene ID" value="PAHAL_5G302600"/>
</dbReference>